<comment type="pathway">
    <text evidence="2">Glycan biosynthesis; starch biosynthesis.</text>
</comment>
<protein>
    <recommendedName>
        <fullName evidence="3">starch synthase</fullName>
        <ecNumber evidence="3">2.4.1.21</ecNumber>
    </recommendedName>
</protein>
<evidence type="ECO:0000313" key="10">
    <source>
        <dbReference type="Proteomes" id="UP000054498"/>
    </source>
</evidence>
<dbReference type="SUPFAM" id="SSF53756">
    <property type="entry name" value="UDP-Glycosyltransferase/glycogen phosphorylase"/>
    <property type="match status" value="1"/>
</dbReference>
<evidence type="ECO:0000313" key="9">
    <source>
        <dbReference type="EMBL" id="KIY94342.1"/>
    </source>
</evidence>
<dbReference type="Proteomes" id="UP000054498">
    <property type="component" value="Unassembled WGS sequence"/>
</dbReference>
<evidence type="ECO:0000256" key="4">
    <source>
        <dbReference type="ARBA" id="ARBA00022676"/>
    </source>
</evidence>
<evidence type="ECO:0000259" key="8">
    <source>
        <dbReference type="Pfam" id="PF08323"/>
    </source>
</evidence>
<evidence type="ECO:0000256" key="5">
    <source>
        <dbReference type="ARBA" id="ARBA00022679"/>
    </source>
</evidence>
<name>A0A0D2J2X5_9CHLO</name>
<dbReference type="InterPro" id="IPR013534">
    <property type="entry name" value="Starch_synth_cat_dom"/>
</dbReference>
<dbReference type="EMBL" id="KK104160">
    <property type="protein sequence ID" value="KIY94342.1"/>
    <property type="molecule type" value="Genomic_DNA"/>
</dbReference>
<evidence type="ECO:0000256" key="2">
    <source>
        <dbReference type="ARBA" id="ARBA00004727"/>
    </source>
</evidence>
<evidence type="ECO:0000256" key="3">
    <source>
        <dbReference type="ARBA" id="ARBA00012588"/>
    </source>
</evidence>
<dbReference type="PANTHER" id="PTHR46083:SF5">
    <property type="entry name" value="STARCH SYNTHASE 3, CHLOROPLASTIC_AMYLOPLASTIC"/>
    <property type="match status" value="1"/>
</dbReference>
<gene>
    <name evidence="9" type="ORF">MNEG_13620</name>
</gene>
<sequence>MSCLVEGIRVFFVNPHNGFFATSSVYGRYDDEVRFDFFCRAALEFLLQTQRQPDILHCHDWQTAHVAKAYWDDYHPFGLWKPKVVFTIHNMNYGQKKIGEAAYYSQKFTTVSPSYAYEVGGHPAIAAHSHKFMGILNGIDPEIWDPMEDPWLPQPYDASTCEAGKAAARAELRRRLNLSSWDDRLIVAVVSRLTGQKGVHLIKHAAWRTRDRGGQFVLLGSAPDPKVQGEFNALAGSLAGGYDNNAAFCFYFDEPLSHLIYAAADIVVVPSIFEPCGLSQMIAMRYGAVPVVRHTGGLRDTVFDVDTDKARAAWEVAGSSDVEADGPNCTNGFAFEGADAGGLDYALNRAVDAFYNDRAWFRGLQSRVMRMDFSWNRPALQFTDLYYAAIKS</sequence>
<keyword evidence="6" id="KW-0750">Starch biosynthesis</keyword>
<dbReference type="GO" id="GO:0009011">
    <property type="term" value="F:alpha-1,4-glucan glucosyltransferase (ADP-glucose donor) activity"/>
    <property type="evidence" value="ECO:0007669"/>
    <property type="project" value="UniProtKB-EC"/>
</dbReference>
<evidence type="ECO:0000256" key="6">
    <source>
        <dbReference type="ARBA" id="ARBA00022922"/>
    </source>
</evidence>
<keyword evidence="5" id="KW-0808">Transferase</keyword>
<evidence type="ECO:0000259" key="7">
    <source>
        <dbReference type="Pfam" id="PF00534"/>
    </source>
</evidence>
<comment type="catalytic activity">
    <reaction evidence="1">
        <text>[(1-&gt;4)-alpha-D-glucosyl](n) + ADP-alpha-D-glucose = [(1-&gt;4)-alpha-D-glucosyl](n+1) + ADP + H(+)</text>
        <dbReference type="Rhea" id="RHEA:18189"/>
        <dbReference type="Rhea" id="RHEA-COMP:9584"/>
        <dbReference type="Rhea" id="RHEA-COMP:9587"/>
        <dbReference type="ChEBI" id="CHEBI:15378"/>
        <dbReference type="ChEBI" id="CHEBI:15444"/>
        <dbReference type="ChEBI" id="CHEBI:57498"/>
        <dbReference type="ChEBI" id="CHEBI:456216"/>
        <dbReference type="EC" id="2.4.1.21"/>
    </reaction>
</comment>
<evidence type="ECO:0000256" key="1">
    <source>
        <dbReference type="ARBA" id="ARBA00001478"/>
    </source>
</evidence>
<feature type="domain" description="Glycosyl transferase family 1" evidence="7">
    <location>
        <begin position="182"/>
        <end position="303"/>
    </location>
</feature>
<proteinExistence type="predicted"/>
<dbReference type="CDD" id="cd03791">
    <property type="entry name" value="GT5_Glycogen_synthase_DULL1-like"/>
    <property type="match status" value="1"/>
</dbReference>
<feature type="domain" description="Starch synthase catalytic" evidence="8">
    <location>
        <begin position="3"/>
        <end position="119"/>
    </location>
</feature>
<dbReference type="UniPathway" id="UPA00152"/>
<dbReference type="Pfam" id="PF08323">
    <property type="entry name" value="Glyco_transf_5"/>
    <property type="match status" value="1"/>
</dbReference>
<dbReference type="PANTHER" id="PTHR46083">
    <property type="match status" value="1"/>
</dbReference>
<dbReference type="KEGG" id="mng:MNEG_13620"/>
<dbReference type="Gene3D" id="3.40.50.2000">
    <property type="entry name" value="Glycogen Phosphorylase B"/>
    <property type="match status" value="3"/>
</dbReference>
<dbReference type="OrthoDB" id="2018403at2759"/>
<dbReference type="RefSeq" id="XP_013893362.1">
    <property type="nucleotide sequence ID" value="XM_014037908.1"/>
</dbReference>
<organism evidence="9 10">
    <name type="scientific">Monoraphidium neglectum</name>
    <dbReference type="NCBI Taxonomy" id="145388"/>
    <lineage>
        <taxon>Eukaryota</taxon>
        <taxon>Viridiplantae</taxon>
        <taxon>Chlorophyta</taxon>
        <taxon>core chlorophytes</taxon>
        <taxon>Chlorophyceae</taxon>
        <taxon>CS clade</taxon>
        <taxon>Sphaeropleales</taxon>
        <taxon>Selenastraceae</taxon>
        <taxon>Monoraphidium</taxon>
    </lineage>
</organism>
<dbReference type="Pfam" id="PF00534">
    <property type="entry name" value="Glycos_transf_1"/>
    <property type="match status" value="1"/>
</dbReference>
<dbReference type="AlphaFoldDB" id="A0A0D2J2X5"/>
<dbReference type="GeneID" id="25731101"/>
<dbReference type="GO" id="GO:0019252">
    <property type="term" value="P:starch biosynthetic process"/>
    <property type="evidence" value="ECO:0007669"/>
    <property type="project" value="UniProtKB-UniPathway"/>
</dbReference>
<reference evidence="9 10" key="1">
    <citation type="journal article" date="2013" name="BMC Genomics">
        <title>Reconstruction of the lipid metabolism for the microalga Monoraphidium neglectum from its genome sequence reveals characteristics suitable for biofuel production.</title>
        <authorList>
            <person name="Bogen C."/>
            <person name="Al-Dilaimi A."/>
            <person name="Albersmeier A."/>
            <person name="Wichmann J."/>
            <person name="Grundmann M."/>
            <person name="Rupp O."/>
            <person name="Lauersen K.J."/>
            <person name="Blifernez-Klassen O."/>
            <person name="Kalinowski J."/>
            <person name="Goesmann A."/>
            <person name="Mussgnug J.H."/>
            <person name="Kruse O."/>
        </authorList>
    </citation>
    <scope>NUCLEOTIDE SEQUENCE [LARGE SCALE GENOMIC DNA]</scope>
    <source>
        <strain evidence="9 10">SAG 48.87</strain>
    </source>
</reference>
<dbReference type="STRING" id="145388.A0A0D2J2X5"/>
<dbReference type="InterPro" id="IPR001296">
    <property type="entry name" value="Glyco_trans_1"/>
</dbReference>
<keyword evidence="10" id="KW-1185">Reference proteome</keyword>
<dbReference type="EC" id="2.4.1.21" evidence="3"/>
<accession>A0A0D2J2X5</accession>
<keyword evidence="4" id="KW-0328">Glycosyltransferase</keyword>